<dbReference type="OrthoDB" id="71751at2"/>
<proteinExistence type="predicted"/>
<feature type="compositionally biased region" description="Basic and acidic residues" evidence="1">
    <location>
        <begin position="24"/>
        <end position="46"/>
    </location>
</feature>
<feature type="region of interest" description="Disordered" evidence="1">
    <location>
        <begin position="24"/>
        <end position="51"/>
    </location>
</feature>
<dbReference type="InterPro" id="IPR021331">
    <property type="entry name" value="Hva1_TUDOR"/>
</dbReference>
<sequence length="73" mass="8218">MAKTFSKGDDVKWNWGNGQAEATVKEVHTERVERQIDGKTKTRNGSEDNPAYVLEQSDGQTVLKLHSELMPDD</sequence>
<name>A0A2U1ECS4_9PSEU</name>
<evidence type="ECO:0000313" key="4">
    <source>
        <dbReference type="Proteomes" id="UP000245639"/>
    </source>
</evidence>
<gene>
    <name evidence="3" type="ORF">C8D89_12333</name>
</gene>
<accession>A0A2U1ECS4</accession>
<dbReference type="EMBL" id="QEKW01000023">
    <property type="protein sequence ID" value="PVY97720.1"/>
    <property type="molecule type" value="Genomic_DNA"/>
</dbReference>
<dbReference type="Pfam" id="PF11160">
    <property type="entry name" value="Hva1_TUDOR"/>
    <property type="match status" value="1"/>
</dbReference>
<evidence type="ECO:0000256" key="1">
    <source>
        <dbReference type="SAM" id="MobiDB-lite"/>
    </source>
</evidence>
<dbReference type="Proteomes" id="UP000245639">
    <property type="component" value="Unassembled WGS sequence"/>
</dbReference>
<protein>
    <recommendedName>
        <fullName evidence="2">Hypervirulence associated protein TUDOR domain-containing protein</fullName>
    </recommendedName>
</protein>
<evidence type="ECO:0000313" key="3">
    <source>
        <dbReference type="EMBL" id="PVY97720.1"/>
    </source>
</evidence>
<feature type="domain" description="Hypervirulence associated protein TUDOR" evidence="2">
    <location>
        <begin position="8"/>
        <end position="69"/>
    </location>
</feature>
<reference evidence="3 4" key="1">
    <citation type="submission" date="2018-04" db="EMBL/GenBank/DDBJ databases">
        <title>Genomic Encyclopedia of Type Strains, Phase IV (KMG-IV): sequencing the most valuable type-strain genomes for metagenomic binning, comparative biology and taxonomic classification.</title>
        <authorList>
            <person name="Goeker M."/>
        </authorList>
    </citation>
    <scope>NUCLEOTIDE SEQUENCE [LARGE SCALE GENOMIC DNA]</scope>
    <source>
        <strain evidence="3 4">DSM 45771</strain>
    </source>
</reference>
<keyword evidence="4" id="KW-1185">Reference proteome</keyword>
<organism evidence="3 4">
    <name type="scientific">Actinomycetospora cinnamomea</name>
    <dbReference type="NCBI Taxonomy" id="663609"/>
    <lineage>
        <taxon>Bacteria</taxon>
        <taxon>Bacillati</taxon>
        <taxon>Actinomycetota</taxon>
        <taxon>Actinomycetes</taxon>
        <taxon>Pseudonocardiales</taxon>
        <taxon>Pseudonocardiaceae</taxon>
        <taxon>Actinomycetospora</taxon>
    </lineage>
</organism>
<comment type="caution">
    <text evidence="3">The sequence shown here is derived from an EMBL/GenBank/DDBJ whole genome shotgun (WGS) entry which is preliminary data.</text>
</comment>
<evidence type="ECO:0000259" key="2">
    <source>
        <dbReference type="Pfam" id="PF11160"/>
    </source>
</evidence>
<dbReference type="RefSeq" id="WP_116711015.1">
    <property type="nucleotide sequence ID" value="NZ_QEKW01000023.1"/>
</dbReference>
<dbReference type="AlphaFoldDB" id="A0A2U1ECS4"/>